<evidence type="ECO:0000313" key="6">
    <source>
        <dbReference type="Proteomes" id="UP001305779"/>
    </source>
</evidence>
<evidence type="ECO:0000256" key="3">
    <source>
        <dbReference type="ARBA" id="ARBA00022679"/>
    </source>
</evidence>
<proteinExistence type="inferred from homology"/>
<evidence type="ECO:0000256" key="1">
    <source>
        <dbReference type="ARBA" id="ARBA00005368"/>
    </source>
</evidence>
<evidence type="ECO:0000256" key="4">
    <source>
        <dbReference type="ARBA" id="ARBA00033767"/>
    </source>
</evidence>
<dbReference type="SFLD" id="SFLDG01163">
    <property type="entry name" value="II"/>
    <property type="match status" value="1"/>
</dbReference>
<keyword evidence="3" id="KW-0808">Transferase</keyword>
<dbReference type="InterPro" id="IPR020965">
    <property type="entry name" value="Prenyltransferase_CloQ"/>
</dbReference>
<gene>
    <name evidence="5" type="ORF">PRZ48_012120</name>
</gene>
<reference evidence="5 6" key="1">
    <citation type="journal article" date="2023" name="G3 (Bethesda)">
        <title>A chromosome-level genome assembly of Zasmidium syzygii isolated from banana leaves.</title>
        <authorList>
            <person name="van Westerhoven A.C."/>
            <person name="Mehrabi R."/>
            <person name="Talebi R."/>
            <person name="Steentjes M.B.F."/>
            <person name="Corcolon B."/>
            <person name="Chong P.A."/>
            <person name="Kema G.H.J."/>
            <person name="Seidl M.F."/>
        </authorList>
    </citation>
    <scope>NUCLEOTIDE SEQUENCE [LARGE SCALE GENOMIC DNA]</scope>
    <source>
        <strain evidence="5 6">P124</strain>
    </source>
</reference>
<dbReference type="SUPFAM" id="SSF143492">
    <property type="entry name" value="Prenyltransferase-like"/>
    <property type="match status" value="1"/>
</dbReference>
<dbReference type="EMBL" id="JAXOVC010000010">
    <property type="protein sequence ID" value="KAK4496141.1"/>
    <property type="molecule type" value="Genomic_DNA"/>
</dbReference>
<dbReference type="InterPro" id="IPR033964">
    <property type="entry name" value="ABBA"/>
</dbReference>
<evidence type="ECO:0000313" key="5">
    <source>
        <dbReference type="EMBL" id="KAK4496141.1"/>
    </source>
</evidence>
<comment type="caution">
    <text evidence="5">The sequence shown here is derived from an EMBL/GenBank/DDBJ whole genome shotgun (WGS) entry which is preliminary data.</text>
</comment>
<dbReference type="SFLD" id="SFLDS00036">
    <property type="entry name" value="Aromatic_Prenyltransferase"/>
    <property type="match status" value="1"/>
</dbReference>
<dbReference type="Proteomes" id="UP001305779">
    <property type="component" value="Unassembled WGS sequence"/>
</dbReference>
<keyword evidence="6" id="KW-1185">Reference proteome</keyword>
<dbReference type="InterPro" id="IPR036239">
    <property type="entry name" value="PrenylTrfase-like_sf"/>
</dbReference>
<keyword evidence="2" id="KW-0637">Prenyltransferase</keyword>
<protein>
    <recommendedName>
        <fullName evidence="4">Aromatic prenyltransferase</fullName>
    </recommendedName>
</protein>
<name>A0ABR0E3Y6_ZASCE</name>
<organism evidence="5 6">
    <name type="scientific">Zasmidium cellare</name>
    <name type="common">Wine cellar mold</name>
    <name type="synonym">Racodium cellare</name>
    <dbReference type="NCBI Taxonomy" id="395010"/>
    <lineage>
        <taxon>Eukaryota</taxon>
        <taxon>Fungi</taxon>
        <taxon>Dikarya</taxon>
        <taxon>Ascomycota</taxon>
        <taxon>Pezizomycotina</taxon>
        <taxon>Dothideomycetes</taxon>
        <taxon>Dothideomycetidae</taxon>
        <taxon>Mycosphaerellales</taxon>
        <taxon>Mycosphaerellaceae</taxon>
        <taxon>Zasmidium</taxon>
    </lineage>
</organism>
<sequence length="301" mass="34131">MATSPFDRSRFVTELSTLCESLDAPYSKQKIEQILNAFDEHLDNSYVWFRCTSKPKDVVNFRLAFHGKFVDTISIETKAGWIDAENPLAITNRSWSSKENAEEWCDFDPSRGIAKNWVYFQRLQPVKEVLSVPGLPPTAASRVPDLQAVGLDDQVNFAAVDYSNKSINVYFLLPGNLTSERVAKYVGLAGSKPVPEEDVRIMSRHMNPMFTFGVTMIPETGHIPRVAFYATVDDAASFGPLQGHDRLIKFYKEAPCLDKKKLEIPCWSYGANDSNQYMKGEASYAGYNEDFSREMFERWIA</sequence>
<dbReference type="Pfam" id="PF11468">
    <property type="entry name" value="PTase_Orf2"/>
    <property type="match status" value="1"/>
</dbReference>
<comment type="similarity">
    <text evidence="1">Belongs to the aromatic prenyltransferase family.</text>
</comment>
<accession>A0ABR0E3Y6</accession>
<evidence type="ECO:0000256" key="2">
    <source>
        <dbReference type="ARBA" id="ARBA00022602"/>
    </source>
</evidence>